<dbReference type="GO" id="GO:0016757">
    <property type="term" value="F:glycosyltransferase activity"/>
    <property type="evidence" value="ECO:0007669"/>
    <property type="project" value="InterPro"/>
</dbReference>
<evidence type="ECO:0000259" key="1">
    <source>
        <dbReference type="Pfam" id="PF00534"/>
    </source>
</evidence>
<sequence length="296" mass="33854">MSTNLDIPIVSIIHGTIINEIKNRLKSNRSAKNWIRFIFVDLPRWYYELITSNRKFFKRVNIIVAVSNILKRNFVSQSIGINKNELKYKTKVIYNGVDSKRFKPGNKKYPKFTLLYVGRMDREKGIDLIIKAVSILKQKTNDININVKLIGGGDYLEELKDQATKAGINDLVEFCGQVNNSDLPKYYQMSHVFVLPTRREEGHPMTVSEAYLCGLPVIGTNMGGLSEVIKDKVTGYFINKDDAKDLAEKLDHIIKSPEVLTKMSKNAHEYSKLNFSQNSMSKSYEKLLKSLIHGKK</sequence>
<name>A0A2M7X4G7_UNCKA</name>
<organism evidence="2 3">
    <name type="scientific">candidate division WWE3 bacterium CG_4_9_14_3_um_filter_34_6</name>
    <dbReference type="NCBI Taxonomy" id="1975079"/>
    <lineage>
        <taxon>Bacteria</taxon>
        <taxon>Katanobacteria</taxon>
    </lineage>
</organism>
<dbReference type="PANTHER" id="PTHR12526">
    <property type="entry name" value="GLYCOSYLTRANSFERASE"/>
    <property type="match status" value="1"/>
</dbReference>
<proteinExistence type="predicted"/>
<reference evidence="3" key="1">
    <citation type="submission" date="2017-09" db="EMBL/GenBank/DDBJ databases">
        <title>Depth-based differentiation of microbial function through sediment-hosted aquifers and enrichment of novel symbionts in the deep terrestrial subsurface.</title>
        <authorList>
            <person name="Probst A.J."/>
            <person name="Ladd B."/>
            <person name="Jarett J.K."/>
            <person name="Geller-Mcgrath D.E."/>
            <person name="Sieber C.M.K."/>
            <person name="Emerson J.B."/>
            <person name="Anantharaman K."/>
            <person name="Thomas B.C."/>
            <person name="Malmstrom R."/>
            <person name="Stieglmeier M."/>
            <person name="Klingl A."/>
            <person name="Woyke T."/>
            <person name="Ryan C.M."/>
            <person name="Banfield J.F."/>
        </authorList>
    </citation>
    <scope>NUCLEOTIDE SEQUENCE [LARGE SCALE GENOMIC DNA]</scope>
</reference>
<dbReference type="CDD" id="cd03801">
    <property type="entry name" value="GT4_PimA-like"/>
    <property type="match status" value="1"/>
</dbReference>
<dbReference type="Gene3D" id="3.40.50.2000">
    <property type="entry name" value="Glycogen Phosphorylase B"/>
    <property type="match status" value="2"/>
</dbReference>
<feature type="domain" description="Glycosyl transferase family 1" evidence="1">
    <location>
        <begin position="102"/>
        <end position="268"/>
    </location>
</feature>
<dbReference type="AlphaFoldDB" id="A0A2M7X4G7"/>
<dbReference type="Proteomes" id="UP000230683">
    <property type="component" value="Unassembled WGS sequence"/>
</dbReference>
<dbReference type="Pfam" id="PF00534">
    <property type="entry name" value="Glycos_transf_1"/>
    <property type="match status" value="1"/>
</dbReference>
<evidence type="ECO:0000313" key="3">
    <source>
        <dbReference type="Proteomes" id="UP000230683"/>
    </source>
</evidence>
<comment type="caution">
    <text evidence="2">The sequence shown here is derived from an EMBL/GenBank/DDBJ whole genome shotgun (WGS) entry which is preliminary data.</text>
</comment>
<evidence type="ECO:0000313" key="2">
    <source>
        <dbReference type="EMBL" id="PJA41064.1"/>
    </source>
</evidence>
<gene>
    <name evidence="2" type="ORF">CO178_00990</name>
</gene>
<protein>
    <recommendedName>
        <fullName evidence="1">Glycosyl transferase family 1 domain-containing protein</fullName>
    </recommendedName>
</protein>
<accession>A0A2M7X4G7</accession>
<dbReference type="SUPFAM" id="SSF53756">
    <property type="entry name" value="UDP-Glycosyltransferase/glycogen phosphorylase"/>
    <property type="match status" value="1"/>
</dbReference>
<dbReference type="InterPro" id="IPR001296">
    <property type="entry name" value="Glyco_trans_1"/>
</dbReference>
<dbReference type="EMBL" id="PFWY01000047">
    <property type="protein sequence ID" value="PJA41064.1"/>
    <property type="molecule type" value="Genomic_DNA"/>
</dbReference>